<proteinExistence type="predicted"/>
<accession>A0ABZ0RX97</accession>
<reference evidence="2 3" key="1">
    <citation type="submission" date="2023-11" db="EMBL/GenBank/DDBJ databases">
        <title>Coraliomargarita sp. nov., isolated from marine algae.</title>
        <authorList>
            <person name="Lee J.K."/>
            <person name="Baek J.H."/>
            <person name="Kim J.M."/>
            <person name="Choi D.G."/>
            <person name="Jeon C.O."/>
        </authorList>
    </citation>
    <scope>NUCLEOTIDE SEQUENCE [LARGE SCALE GENOMIC DNA]</scope>
    <source>
        <strain evidence="2 3">J2-16</strain>
    </source>
</reference>
<dbReference type="RefSeq" id="WP_319834476.1">
    <property type="nucleotide sequence ID" value="NZ_CP138858.1"/>
</dbReference>
<evidence type="ECO:0000313" key="3">
    <source>
        <dbReference type="Proteomes" id="UP001324993"/>
    </source>
</evidence>
<keyword evidence="3" id="KW-1185">Reference proteome</keyword>
<feature type="transmembrane region" description="Helical" evidence="1">
    <location>
        <begin position="166"/>
        <end position="185"/>
    </location>
</feature>
<organism evidence="2 3">
    <name type="scientific">Coraliomargarita algicola</name>
    <dbReference type="NCBI Taxonomy" id="3092156"/>
    <lineage>
        <taxon>Bacteria</taxon>
        <taxon>Pseudomonadati</taxon>
        <taxon>Verrucomicrobiota</taxon>
        <taxon>Opitutia</taxon>
        <taxon>Puniceicoccales</taxon>
        <taxon>Coraliomargaritaceae</taxon>
        <taxon>Coraliomargarita</taxon>
    </lineage>
</organism>
<protein>
    <submittedName>
        <fullName evidence="2">Uncharacterized protein</fullName>
    </submittedName>
</protein>
<evidence type="ECO:0000256" key="1">
    <source>
        <dbReference type="SAM" id="Phobius"/>
    </source>
</evidence>
<keyword evidence="1" id="KW-0472">Membrane</keyword>
<keyword evidence="1" id="KW-0812">Transmembrane</keyword>
<dbReference type="Proteomes" id="UP001324993">
    <property type="component" value="Chromosome"/>
</dbReference>
<name>A0ABZ0RX97_9BACT</name>
<sequence length="319" mass="36988">MLPYLHILIRVEDDGSLHALGAFTSKEKQLAYQKDSGLKDSQVRLDFYNGPFDEDISVIYAGHRRWNMDLFQLGGYFKSEGEAWTWVTQEGYVSVLRIDTTYEEEKALQQDALERYAKLQRRWRLATYEELVSREGADKARANIKLRFYEDALESFKPKTRRDLRALYAFAILILCLPLAIFYFLSRGPEYGENVDSVGWLPSYTSDISYYRSKQVQVFEFKVSSTDFKRWAESRGMSVRRLVNKEIISRYKAYIPTPSSQSSAPATPGGVLTVEQFESWQDDISAKVEQGLIAESPLKDIAIYDNQTKKAYYEYLINF</sequence>
<evidence type="ECO:0000313" key="2">
    <source>
        <dbReference type="EMBL" id="WPJ97639.1"/>
    </source>
</evidence>
<gene>
    <name evidence="2" type="ORF">SH580_07940</name>
</gene>
<dbReference type="EMBL" id="CP138858">
    <property type="protein sequence ID" value="WPJ97639.1"/>
    <property type="molecule type" value="Genomic_DNA"/>
</dbReference>
<keyword evidence="1" id="KW-1133">Transmembrane helix</keyword>